<evidence type="ECO:0000313" key="7">
    <source>
        <dbReference type="Proteomes" id="UP000799766"/>
    </source>
</evidence>
<protein>
    <recommendedName>
        <fullName evidence="4">Kinase</fullName>
        <ecNumber evidence="4">2.7.-.-</ecNumber>
    </recommendedName>
</protein>
<accession>A0A6A6PCA0</accession>
<dbReference type="GO" id="GO:0005737">
    <property type="term" value="C:cytoplasm"/>
    <property type="evidence" value="ECO:0007669"/>
    <property type="project" value="TreeGrafter"/>
</dbReference>
<feature type="compositionally biased region" description="Polar residues" evidence="5">
    <location>
        <begin position="598"/>
        <end position="612"/>
    </location>
</feature>
<comment type="similarity">
    <text evidence="1 4">Belongs to the inositol phosphokinase (IPK) family.</text>
</comment>
<organism evidence="6 7">
    <name type="scientific">Lineolata rhizophorae</name>
    <dbReference type="NCBI Taxonomy" id="578093"/>
    <lineage>
        <taxon>Eukaryota</taxon>
        <taxon>Fungi</taxon>
        <taxon>Dikarya</taxon>
        <taxon>Ascomycota</taxon>
        <taxon>Pezizomycotina</taxon>
        <taxon>Dothideomycetes</taxon>
        <taxon>Dothideomycetes incertae sedis</taxon>
        <taxon>Lineolatales</taxon>
        <taxon>Lineolataceae</taxon>
        <taxon>Lineolata</taxon>
    </lineage>
</organism>
<feature type="compositionally biased region" description="Pro residues" evidence="5">
    <location>
        <begin position="124"/>
        <end position="138"/>
    </location>
</feature>
<sequence>MSSACPAPEDTSPPTPLRARRGTRRHDAPVPGPAEEQAGRHDDRHLDRSQSHQPRGAQPTAAYAEDSPPQPKSLSQAGRSWTAPSAGPALWSASRNPPQLSERDSIFATTYIPTDSPSGETSFLPPPPSHSSPGPGVPPTAHSNDDPPSMAVSPPRRPLRSSTTLTFKDDDGHSPSHGYQSDSPRNALELPLRYSSIHWKAGEDQGQEHKDTRNRPFPRIVTANHHPVIMNHADALNTSPEVGPLDTSFGSPSTPHNPSTTENARRAEQISDAEERWKYREWREGKPIVGGATVAAAPKSTSGDSSRVEKKIEAMLPMAEQTSNARSRKTSHYLRLFKENKTGQDQKKRPDKAKDYPSEKRPTVPESESRAAEGTIPETEEQQTMHTSPVLSTQQSLSDASNRFPEALVLAEKHKEPKRPPWDHDAHTLPVQLLEEIRRGQNLTPISRKRESYVQMPGYRDLEAIEQVKRPGKASPPAEEDEESEREQISSATYYPHRQVATEEASPEEPQPESPPVVARGVPPAAIPKARRRRSSVLGKMARTPEEVEISLESQGQNQYLHGDMPPAEAAEHDISTAERSRRDTGVSASETDRETVYESSQSVKGYESSATEDMGATPTTTPARRPSQSFPKPKSKPTPVGAVQLKPYSHQVGGHSTVYRFSRRAVCKQLNNRENEFYETVERNHPELLEFLPRYIGVLNVTFTKPHKRKKTAKQDFKGGDKDDGSVPPVNDGPAKATKEPTNTGAIDTSHTAGGENTPRIVSHSQQSNEVAQVVFENNRHIIPENLFQAPPMASSTTRPSTGDASLISQMHRRQASEFGTAGHPRAGSSDRSPTRPSVKQHSSWGQTTVNRDLQTQVLREVFTSPVIHHHVRHGRNRALTSKKYGNGLSVPDIDHRRNSTDASITHETVIETSETRKKAVMNEAQKQTYENTDGSASFLEPEQASDPGKSRDVSPATQNRPRAASSEAHFPKRRHSGSGLRRHLDDIDTGRRSNLEYHEEDGYGGDGEDEVFAMDDDNDAKIPNTQSNHKNGGTATPLTPKSAKPKDLLQGAEGTMLPAAPVSPRLTRSPRKSTNEMSLNPDLAQISDDQRVRHFILLEDLTAGMSKPCVLDLKMGTRQYGVDANDKKQRSQRRKCQMTTSRELGVRVCGMQVWNSKTKQYVFEDKYFGRDLKAGKEFQDALTRYFFDGYGYAFAHKHIPSILDKLAQLEHIIKRLPGYRFYASSLLMLYDRGDSGSDSAEEPSTPTSPDRPRSKVPHSPGASTNSTKSTSSKKTIRPRKSPDIKIRIVDFANCVTAEDGFSPNVSCPPRDPQGIDRGYLRGLRSLRLYFQRVLTDITSNEGGWVERGEGEGMAFGGRGAGRAFATKNWEDTGAYEAEGNVSV</sequence>
<feature type="region of interest" description="Disordered" evidence="5">
    <location>
        <begin position="337"/>
        <end position="407"/>
    </location>
</feature>
<dbReference type="InterPro" id="IPR038286">
    <property type="entry name" value="IPK_sf"/>
</dbReference>
<feature type="region of interest" description="Disordered" evidence="5">
    <location>
        <begin position="929"/>
        <end position="1080"/>
    </location>
</feature>
<feature type="region of interest" description="Disordered" evidence="5">
    <location>
        <begin position="707"/>
        <end position="768"/>
    </location>
</feature>
<feature type="region of interest" description="Disordered" evidence="5">
    <location>
        <begin position="1"/>
        <end position="190"/>
    </location>
</feature>
<evidence type="ECO:0000256" key="5">
    <source>
        <dbReference type="SAM" id="MobiDB-lite"/>
    </source>
</evidence>
<feature type="compositionally biased region" description="Polar residues" evidence="5">
    <location>
        <begin position="248"/>
        <end position="262"/>
    </location>
</feature>
<feature type="compositionally biased region" description="Polar residues" evidence="5">
    <location>
        <begin position="741"/>
        <end position="753"/>
    </location>
</feature>
<dbReference type="EC" id="2.7.-.-" evidence="4"/>
<feature type="compositionally biased region" description="Basic and acidic residues" evidence="5">
    <location>
        <begin position="337"/>
        <end position="371"/>
    </location>
</feature>
<dbReference type="InterPro" id="IPR005522">
    <property type="entry name" value="IPK"/>
</dbReference>
<feature type="compositionally biased region" description="Polar residues" evidence="5">
    <location>
        <begin position="831"/>
        <end position="853"/>
    </location>
</feature>
<evidence type="ECO:0000256" key="3">
    <source>
        <dbReference type="ARBA" id="ARBA00022777"/>
    </source>
</evidence>
<gene>
    <name evidence="6" type="ORF">BDY21DRAFT_334140</name>
</gene>
<keyword evidence="3 4" id="KW-0418">Kinase</keyword>
<dbReference type="PANTHER" id="PTHR12400:SF21">
    <property type="entry name" value="KINASE"/>
    <property type="match status" value="1"/>
</dbReference>
<feature type="compositionally biased region" description="Basic and acidic residues" evidence="5">
    <location>
        <begin position="570"/>
        <end position="597"/>
    </location>
</feature>
<dbReference type="Pfam" id="PF03770">
    <property type="entry name" value="IPK"/>
    <property type="match status" value="1"/>
</dbReference>
<proteinExistence type="inferred from homology"/>
<dbReference type="SUPFAM" id="SSF56104">
    <property type="entry name" value="SAICAR synthase-like"/>
    <property type="match status" value="1"/>
</dbReference>
<dbReference type="PANTHER" id="PTHR12400">
    <property type="entry name" value="INOSITOL POLYPHOSPHATE KINASE"/>
    <property type="match status" value="1"/>
</dbReference>
<feature type="region of interest" description="Disordered" evidence="5">
    <location>
        <begin position="813"/>
        <end position="853"/>
    </location>
</feature>
<dbReference type="Gene3D" id="3.30.470.160">
    <property type="entry name" value="Inositol polyphosphate kinase"/>
    <property type="match status" value="1"/>
</dbReference>
<dbReference type="GO" id="GO:0046854">
    <property type="term" value="P:phosphatidylinositol phosphate biosynthetic process"/>
    <property type="evidence" value="ECO:0007669"/>
    <property type="project" value="TreeGrafter"/>
</dbReference>
<feature type="compositionally biased region" description="Acidic residues" evidence="5">
    <location>
        <begin position="1004"/>
        <end position="1020"/>
    </location>
</feature>
<feature type="region of interest" description="Disordered" evidence="5">
    <location>
        <begin position="246"/>
        <end position="271"/>
    </location>
</feature>
<dbReference type="Proteomes" id="UP000799766">
    <property type="component" value="Unassembled WGS sequence"/>
</dbReference>
<feature type="compositionally biased region" description="Polar residues" evidence="5">
    <location>
        <begin position="72"/>
        <end position="83"/>
    </location>
</feature>
<dbReference type="GO" id="GO:0032958">
    <property type="term" value="P:inositol phosphate biosynthetic process"/>
    <property type="evidence" value="ECO:0007669"/>
    <property type="project" value="InterPro"/>
</dbReference>
<feature type="region of interest" description="Disordered" evidence="5">
    <location>
        <begin position="1236"/>
        <end position="1281"/>
    </location>
</feature>
<feature type="compositionally biased region" description="Basic and acidic residues" evidence="5">
    <location>
        <begin position="37"/>
        <end position="50"/>
    </location>
</feature>
<evidence type="ECO:0000256" key="1">
    <source>
        <dbReference type="ARBA" id="ARBA00007374"/>
    </source>
</evidence>
<keyword evidence="2 4" id="KW-0808">Transferase</keyword>
<dbReference type="GO" id="GO:0005634">
    <property type="term" value="C:nucleus"/>
    <property type="evidence" value="ECO:0007669"/>
    <property type="project" value="TreeGrafter"/>
</dbReference>
<feature type="region of interest" description="Disordered" evidence="5">
    <location>
        <begin position="873"/>
        <end position="909"/>
    </location>
</feature>
<feature type="compositionally biased region" description="Basic and acidic residues" evidence="5">
    <location>
        <begin position="460"/>
        <end position="469"/>
    </location>
</feature>
<dbReference type="OrthoDB" id="2573163at2759"/>
<feature type="compositionally biased region" description="Low complexity" evidence="5">
    <location>
        <begin position="516"/>
        <end position="528"/>
    </location>
</feature>
<evidence type="ECO:0000256" key="4">
    <source>
        <dbReference type="RuleBase" id="RU363090"/>
    </source>
</evidence>
<dbReference type="GO" id="GO:0008440">
    <property type="term" value="F:inositol-1,4,5-trisphosphate 3-kinase activity"/>
    <property type="evidence" value="ECO:0007669"/>
    <property type="project" value="TreeGrafter"/>
</dbReference>
<feature type="compositionally biased region" description="Basic and acidic residues" evidence="5">
    <location>
        <begin position="984"/>
        <end position="1003"/>
    </location>
</feature>
<feature type="region of interest" description="Disordered" evidence="5">
    <location>
        <begin position="447"/>
        <end position="643"/>
    </location>
</feature>
<evidence type="ECO:0000256" key="2">
    <source>
        <dbReference type="ARBA" id="ARBA00022679"/>
    </source>
</evidence>
<name>A0A6A6PCA0_9PEZI</name>
<feature type="compositionally biased region" description="Basic and acidic residues" evidence="5">
    <location>
        <begin position="714"/>
        <end position="726"/>
    </location>
</feature>
<dbReference type="GO" id="GO:0000824">
    <property type="term" value="F:inositol-1,4,5,6-tetrakisphosphate 3-kinase activity"/>
    <property type="evidence" value="ECO:0007669"/>
    <property type="project" value="TreeGrafter"/>
</dbReference>
<feature type="compositionally biased region" description="Polar residues" evidence="5">
    <location>
        <begin position="107"/>
        <end position="121"/>
    </location>
</feature>
<feature type="compositionally biased region" description="Polar residues" evidence="5">
    <location>
        <begin position="382"/>
        <end position="401"/>
    </location>
</feature>
<feature type="compositionally biased region" description="Low complexity" evidence="5">
    <location>
        <begin position="1265"/>
        <end position="1275"/>
    </location>
</feature>
<reference evidence="6" key="1">
    <citation type="journal article" date="2020" name="Stud. Mycol.">
        <title>101 Dothideomycetes genomes: a test case for predicting lifestyles and emergence of pathogens.</title>
        <authorList>
            <person name="Haridas S."/>
            <person name="Albert R."/>
            <person name="Binder M."/>
            <person name="Bloem J."/>
            <person name="Labutti K."/>
            <person name="Salamov A."/>
            <person name="Andreopoulos B."/>
            <person name="Baker S."/>
            <person name="Barry K."/>
            <person name="Bills G."/>
            <person name="Bluhm B."/>
            <person name="Cannon C."/>
            <person name="Castanera R."/>
            <person name="Culley D."/>
            <person name="Daum C."/>
            <person name="Ezra D."/>
            <person name="Gonzalez J."/>
            <person name="Henrissat B."/>
            <person name="Kuo A."/>
            <person name="Liang C."/>
            <person name="Lipzen A."/>
            <person name="Lutzoni F."/>
            <person name="Magnuson J."/>
            <person name="Mondo S."/>
            <person name="Nolan M."/>
            <person name="Ohm R."/>
            <person name="Pangilinan J."/>
            <person name="Park H.-J."/>
            <person name="Ramirez L."/>
            <person name="Alfaro M."/>
            <person name="Sun H."/>
            <person name="Tritt A."/>
            <person name="Yoshinaga Y."/>
            <person name="Zwiers L.-H."/>
            <person name="Turgeon B."/>
            <person name="Goodwin S."/>
            <person name="Spatafora J."/>
            <person name="Crous P."/>
            <person name="Grigoriev I."/>
        </authorList>
    </citation>
    <scope>NUCLEOTIDE SEQUENCE</scope>
    <source>
        <strain evidence="6">ATCC 16933</strain>
    </source>
</reference>
<feature type="compositionally biased region" description="Low complexity" evidence="5">
    <location>
        <begin position="617"/>
        <end position="633"/>
    </location>
</feature>
<evidence type="ECO:0000313" key="6">
    <source>
        <dbReference type="EMBL" id="KAF2461043.1"/>
    </source>
</evidence>
<dbReference type="EMBL" id="MU001672">
    <property type="protein sequence ID" value="KAF2461043.1"/>
    <property type="molecule type" value="Genomic_DNA"/>
</dbReference>
<feature type="compositionally biased region" description="Polar residues" evidence="5">
    <location>
        <begin position="1025"/>
        <end position="1041"/>
    </location>
</feature>
<keyword evidence="7" id="KW-1185">Reference proteome</keyword>